<comment type="cofactor">
    <cofactor evidence="8">
        <name>Mg(2+)</name>
        <dbReference type="ChEBI" id="CHEBI:18420"/>
    </cofactor>
    <cofactor evidence="8">
        <name>Mn(2+)</name>
        <dbReference type="ChEBI" id="CHEBI:29035"/>
    </cofactor>
</comment>
<sequence length="502" mass="55675">MQDTNSSTLPLAALSSAQLQFANRFADLPPAFYTRLQPTPLPAPYLVGFSADAARSIGLKTPAADDQHFLDLFTGNLIASGSQPLAAVYSGHQFGQWAGQLGDGRAISIGDLAAADGKGRIELQLKGSGKTPYSRMGDGRAVLRSSIREFLCSEAMAALGIPTTRALCVTGSDQRVLRETAETAAVVTRMAPSFIRFGSFEHWYYNQRHDDLKILADAVLAQLYPELLDSANPYAALLKEVTRRTAHLMAHWQAVGFMHGVMNTDNMSILGLTLDYGPFGFMEAFDANHICNHTDQQGRYSYQMQPKIGQWNCFALGQAMLPLIGSVEETEAALGEYQAQFELRHAQLMQAKLGLRSTQAEDGTLLDAMFAILQNSHVDFTSFFRQLGNLRIDDTASDEALRDLIIDRQAFDAWALQYRARLRLENSEDATRKLAMDAVNPKYVLRNYLAQVAIDKAQNKDFSEVERLLQILQQPFDEQPEFDRYADLPPDWASHLEVSCSS</sequence>
<dbReference type="HAMAP" id="MF_00692">
    <property type="entry name" value="SelO"/>
    <property type="match status" value="1"/>
</dbReference>
<feature type="binding site" evidence="8">
    <location>
        <position position="196"/>
    </location>
    <ligand>
        <name>ATP</name>
        <dbReference type="ChEBI" id="CHEBI:30616"/>
    </ligand>
</feature>
<accession>A0ABW9AAG8</accession>
<feature type="binding site" evidence="8">
    <location>
        <position position="275"/>
    </location>
    <ligand>
        <name>Mg(2+)</name>
        <dbReference type="ChEBI" id="CHEBI:18420"/>
    </ligand>
</feature>
<feature type="binding site" evidence="8">
    <location>
        <position position="102"/>
    </location>
    <ligand>
        <name>ATP</name>
        <dbReference type="ChEBI" id="CHEBI:30616"/>
    </ligand>
</feature>
<evidence type="ECO:0000313" key="9">
    <source>
        <dbReference type="EMBL" id="MFL9925234.1"/>
    </source>
</evidence>
<feature type="binding site" evidence="8">
    <location>
        <position position="139"/>
    </location>
    <ligand>
        <name>ATP</name>
        <dbReference type="ChEBI" id="CHEBI:30616"/>
    </ligand>
</feature>
<protein>
    <recommendedName>
        <fullName evidence="8">Protein nucleotidyltransferase YdiU</fullName>
        <ecNumber evidence="8">2.7.7.-</ecNumber>
    </recommendedName>
    <alternativeName>
        <fullName evidence="8">Protein adenylyltransferase YdiU</fullName>
        <ecNumber evidence="8">2.7.7.108</ecNumber>
    </alternativeName>
    <alternativeName>
        <fullName evidence="8">Protein uridylyltransferase YdiU</fullName>
        <ecNumber evidence="8">2.7.7.-</ecNumber>
    </alternativeName>
</protein>
<keyword evidence="4 8" id="KW-0479">Metal-binding</keyword>
<feature type="active site" description="Proton acceptor" evidence="8">
    <location>
        <position position="265"/>
    </location>
</feature>
<dbReference type="InterPro" id="IPR003846">
    <property type="entry name" value="SelO"/>
</dbReference>
<evidence type="ECO:0000313" key="10">
    <source>
        <dbReference type="Proteomes" id="UP001629246"/>
    </source>
</evidence>
<feature type="binding site" evidence="8">
    <location>
        <position position="189"/>
    </location>
    <ligand>
        <name>ATP</name>
        <dbReference type="ChEBI" id="CHEBI:30616"/>
    </ligand>
</feature>
<evidence type="ECO:0000256" key="8">
    <source>
        <dbReference type="HAMAP-Rule" id="MF_00692"/>
    </source>
</evidence>
<dbReference type="Proteomes" id="UP001629246">
    <property type="component" value="Unassembled WGS sequence"/>
</dbReference>
<evidence type="ECO:0000256" key="6">
    <source>
        <dbReference type="ARBA" id="ARBA00022840"/>
    </source>
</evidence>
<dbReference type="RefSeq" id="WP_408158411.1">
    <property type="nucleotide sequence ID" value="NZ_JAQQFM010000005.1"/>
</dbReference>
<evidence type="ECO:0000256" key="5">
    <source>
        <dbReference type="ARBA" id="ARBA00022741"/>
    </source>
</evidence>
<comment type="catalytic activity">
    <reaction evidence="8">
        <text>L-seryl-[protein] + ATP = 3-O-(5'-adenylyl)-L-seryl-[protein] + diphosphate</text>
        <dbReference type="Rhea" id="RHEA:58120"/>
        <dbReference type="Rhea" id="RHEA-COMP:9863"/>
        <dbReference type="Rhea" id="RHEA-COMP:15073"/>
        <dbReference type="ChEBI" id="CHEBI:29999"/>
        <dbReference type="ChEBI" id="CHEBI:30616"/>
        <dbReference type="ChEBI" id="CHEBI:33019"/>
        <dbReference type="ChEBI" id="CHEBI:142516"/>
        <dbReference type="EC" id="2.7.7.108"/>
    </reaction>
</comment>
<feature type="binding site" evidence="8">
    <location>
        <position position="275"/>
    </location>
    <ligand>
        <name>ATP</name>
        <dbReference type="ChEBI" id="CHEBI:30616"/>
    </ligand>
</feature>
<evidence type="ECO:0000256" key="7">
    <source>
        <dbReference type="ARBA" id="ARBA00022842"/>
    </source>
</evidence>
<comment type="catalytic activity">
    <reaction evidence="8">
        <text>L-histidyl-[protein] + UTP = N(tele)-(5'-uridylyl)-L-histidyl-[protein] + diphosphate</text>
        <dbReference type="Rhea" id="RHEA:83891"/>
        <dbReference type="Rhea" id="RHEA-COMP:9745"/>
        <dbReference type="Rhea" id="RHEA-COMP:20239"/>
        <dbReference type="ChEBI" id="CHEBI:29979"/>
        <dbReference type="ChEBI" id="CHEBI:33019"/>
        <dbReference type="ChEBI" id="CHEBI:46398"/>
        <dbReference type="ChEBI" id="CHEBI:233474"/>
    </reaction>
</comment>
<comment type="catalytic activity">
    <reaction evidence="8">
        <text>L-tyrosyl-[protein] + ATP = O-(5'-adenylyl)-L-tyrosyl-[protein] + diphosphate</text>
        <dbReference type="Rhea" id="RHEA:54288"/>
        <dbReference type="Rhea" id="RHEA-COMP:10136"/>
        <dbReference type="Rhea" id="RHEA-COMP:13846"/>
        <dbReference type="ChEBI" id="CHEBI:30616"/>
        <dbReference type="ChEBI" id="CHEBI:33019"/>
        <dbReference type="ChEBI" id="CHEBI:46858"/>
        <dbReference type="ChEBI" id="CHEBI:83624"/>
        <dbReference type="EC" id="2.7.7.108"/>
    </reaction>
</comment>
<evidence type="ECO:0000256" key="4">
    <source>
        <dbReference type="ARBA" id="ARBA00022723"/>
    </source>
</evidence>
<reference evidence="9 10" key="1">
    <citation type="journal article" date="2024" name="Chem. Sci.">
        <title>Discovery of megapolipeptins by genome mining of a Burkholderiales bacteria collection.</title>
        <authorList>
            <person name="Paulo B.S."/>
            <person name="Recchia M.J.J."/>
            <person name="Lee S."/>
            <person name="Fergusson C.H."/>
            <person name="Romanowski S.B."/>
            <person name="Hernandez A."/>
            <person name="Krull N."/>
            <person name="Liu D.Y."/>
            <person name="Cavanagh H."/>
            <person name="Bos A."/>
            <person name="Gray C.A."/>
            <person name="Murphy B.T."/>
            <person name="Linington R.G."/>
            <person name="Eustaquio A.S."/>
        </authorList>
    </citation>
    <scope>NUCLEOTIDE SEQUENCE [LARGE SCALE GENOMIC DNA]</scope>
    <source>
        <strain evidence="9 10">RL21-008-BIB-A</strain>
    </source>
</reference>
<feature type="binding site" evidence="8">
    <location>
        <position position="138"/>
    </location>
    <ligand>
        <name>ATP</name>
        <dbReference type="ChEBI" id="CHEBI:30616"/>
    </ligand>
</feature>
<comment type="caution">
    <text evidence="9">The sequence shown here is derived from an EMBL/GenBank/DDBJ whole genome shotgun (WGS) entry which is preliminary data.</text>
</comment>
<dbReference type="NCBIfam" id="NF000658">
    <property type="entry name" value="PRK00029.1"/>
    <property type="match status" value="1"/>
</dbReference>
<keyword evidence="7 8" id="KW-0460">Magnesium</keyword>
<name>A0ABW9AAG8_9BURK</name>
<keyword evidence="8" id="KW-0464">Manganese</keyword>
<keyword evidence="6 8" id="KW-0067">ATP-binding</keyword>
<dbReference type="EC" id="2.7.7.108" evidence="8"/>
<feature type="binding site" evidence="8">
    <location>
        <position position="126"/>
    </location>
    <ligand>
        <name>ATP</name>
        <dbReference type="ChEBI" id="CHEBI:30616"/>
    </ligand>
</feature>
<comment type="catalytic activity">
    <reaction evidence="8">
        <text>L-tyrosyl-[protein] + UTP = O-(5'-uridylyl)-L-tyrosyl-[protein] + diphosphate</text>
        <dbReference type="Rhea" id="RHEA:83887"/>
        <dbReference type="Rhea" id="RHEA-COMP:10136"/>
        <dbReference type="Rhea" id="RHEA-COMP:20238"/>
        <dbReference type="ChEBI" id="CHEBI:33019"/>
        <dbReference type="ChEBI" id="CHEBI:46398"/>
        <dbReference type="ChEBI" id="CHEBI:46858"/>
        <dbReference type="ChEBI" id="CHEBI:90602"/>
    </reaction>
</comment>
<feature type="binding site" evidence="8">
    <location>
        <position position="105"/>
    </location>
    <ligand>
        <name>ATP</name>
        <dbReference type="ChEBI" id="CHEBI:30616"/>
    </ligand>
</feature>
<keyword evidence="3 8" id="KW-0548">Nucleotidyltransferase</keyword>
<comment type="similarity">
    <text evidence="1 8">Belongs to the SELO family.</text>
</comment>
<evidence type="ECO:0000256" key="3">
    <source>
        <dbReference type="ARBA" id="ARBA00022695"/>
    </source>
</evidence>
<evidence type="ECO:0000256" key="2">
    <source>
        <dbReference type="ARBA" id="ARBA00022679"/>
    </source>
</evidence>
<gene>
    <name evidence="8" type="primary">ydiU</name>
    <name evidence="8" type="synonym">selO</name>
    <name evidence="9" type="ORF">PQR62_13235</name>
</gene>
<dbReference type="EMBL" id="JAQQFM010000005">
    <property type="protein sequence ID" value="MFL9925234.1"/>
    <property type="molecule type" value="Genomic_DNA"/>
</dbReference>
<keyword evidence="5 8" id="KW-0547">Nucleotide-binding</keyword>
<evidence type="ECO:0000256" key="1">
    <source>
        <dbReference type="ARBA" id="ARBA00009747"/>
    </source>
</evidence>
<dbReference type="PANTHER" id="PTHR32057:SF14">
    <property type="entry name" value="PROTEIN ADENYLYLTRANSFERASE SELO, MITOCHONDRIAL"/>
    <property type="match status" value="1"/>
</dbReference>
<keyword evidence="2 8" id="KW-0808">Transferase</keyword>
<dbReference type="EC" id="2.7.7.-" evidence="8"/>
<feature type="binding site" evidence="8">
    <location>
        <position position="266"/>
    </location>
    <ligand>
        <name>Mg(2+)</name>
        <dbReference type="ChEBI" id="CHEBI:18420"/>
    </ligand>
</feature>
<keyword evidence="10" id="KW-1185">Reference proteome</keyword>
<comment type="function">
    <text evidence="8">Nucleotidyltransferase involved in the post-translational modification of proteins. It can catalyze the addition of adenosine monophosphate (AMP) or uridine monophosphate (UMP) to a protein, resulting in modifications known as AMPylation and UMPylation.</text>
</comment>
<comment type="catalytic activity">
    <reaction evidence="8">
        <text>L-seryl-[protein] + UTP = O-(5'-uridylyl)-L-seryl-[protein] + diphosphate</text>
        <dbReference type="Rhea" id="RHEA:64604"/>
        <dbReference type="Rhea" id="RHEA-COMP:9863"/>
        <dbReference type="Rhea" id="RHEA-COMP:16635"/>
        <dbReference type="ChEBI" id="CHEBI:29999"/>
        <dbReference type="ChEBI" id="CHEBI:33019"/>
        <dbReference type="ChEBI" id="CHEBI:46398"/>
        <dbReference type="ChEBI" id="CHEBI:156051"/>
    </reaction>
</comment>
<proteinExistence type="inferred from homology"/>
<organism evidence="9 10">
    <name type="scientific">Herbaspirillum lusitanum</name>
    <dbReference type="NCBI Taxonomy" id="213312"/>
    <lineage>
        <taxon>Bacteria</taxon>
        <taxon>Pseudomonadati</taxon>
        <taxon>Pseudomonadota</taxon>
        <taxon>Betaproteobacteria</taxon>
        <taxon>Burkholderiales</taxon>
        <taxon>Oxalobacteraceae</taxon>
        <taxon>Herbaspirillum</taxon>
    </lineage>
</organism>
<dbReference type="Pfam" id="PF02696">
    <property type="entry name" value="SelO"/>
    <property type="match status" value="1"/>
</dbReference>
<dbReference type="PANTHER" id="PTHR32057">
    <property type="entry name" value="PROTEIN ADENYLYLTRANSFERASE SELO, MITOCHONDRIAL"/>
    <property type="match status" value="1"/>
</dbReference>
<comment type="catalytic activity">
    <reaction evidence="8">
        <text>L-threonyl-[protein] + ATP = 3-O-(5'-adenylyl)-L-threonyl-[protein] + diphosphate</text>
        <dbReference type="Rhea" id="RHEA:54292"/>
        <dbReference type="Rhea" id="RHEA-COMP:11060"/>
        <dbReference type="Rhea" id="RHEA-COMP:13847"/>
        <dbReference type="ChEBI" id="CHEBI:30013"/>
        <dbReference type="ChEBI" id="CHEBI:30616"/>
        <dbReference type="ChEBI" id="CHEBI:33019"/>
        <dbReference type="ChEBI" id="CHEBI:138113"/>
        <dbReference type="EC" id="2.7.7.108"/>
    </reaction>
</comment>
<feature type="binding site" evidence="8">
    <location>
        <position position="104"/>
    </location>
    <ligand>
        <name>ATP</name>
        <dbReference type="ChEBI" id="CHEBI:30616"/>
    </ligand>
</feature>